<keyword evidence="3 5" id="KW-0540">Nuclease</keyword>
<keyword evidence="8" id="KW-1185">Reference proteome</keyword>
<evidence type="ECO:0000256" key="1">
    <source>
        <dbReference type="ARBA" id="ARBA00022490"/>
    </source>
</evidence>
<dbReference type="Gene3D" id="3.30.420.140">
    <property type="entry name" value="YqgF/RNase H-like domain"/>
    <property type="match status" value="1"/>
</dbReference>
<comment type="caution">
    <text evidence="7">The sequence shown here is derived from an EMBL/GenBank/DDBJ whole genome shotgun (WGS) entry which is preliminary data.</text>
</comment>
<protein>
    <recommendedName>
        <fullName evidence="5">Putative pre-16S rRNA nuclease</fullName>
        <ecNumber evidence="5">3.1.-.-</ecNumber>
    </recommendedName>
</protein>
<dbReference type="InterPro" id="IPR012337">
    <property type="entry name" value="RNaseH-like_sf"/>
</dbReference>
<dbReference type="SMART" id="SM00732">
    <property type="entry name" value="YqgFc"/>
    <property type="match status" value="1"/>
</dbReference>
<organism evidence="7 8">
    <name type="scientific">Craurococcus roseus</name>
    <dbReference type="NCBI Taxonomy" id="77585"/>
    <lineage>
        <taxon>Bacteria</taxon>
        <taxon>Pseudomonadati</taxon>
        <taxon>Pseudomonadota</taxon>
        <taxon>Alphaproteobacteria</taxon>
        <taxon>Acetobacterales</taxon>
        <taxon>Acetobacteraceae</taxon>
        <taxon>Craurococcus</taxon>
    </lineage>
</organism>
<evidence type="ECO:0000313" key="7">
    <source>
        <dbReference type="EMBL" id="GAA0581708.1"/>
    </source>
</evidence>
<dbReference type="EC" id="3.1.-.-" evidence="5"/>
<keyword evidence="4 5" id="KW-0378">Hydrolase</keyword>
<dbReference type="InterPro" id="IPR006641">
    <property type="entry name" value="YqgF/RNaseH-like_dom"/>
</dbReference>
<dbReference type="PANTHER" id="PTHR33317:SF4">
    <property type="entry name" value="POLYNUCLEOTIDYL TRANSFERASE, RIBONUCLEASE H-LIKE SUPERFAMILY PROTEIN"/>
    <property type="match status" value="1"/>
</dbReference>
<reference evidence="7 8" key="1">
    <citation type="journal article" date="2019" name="Int. J. Syst. Evol. Microbiol.">
        <title>The Global Catalogue of Microorganisms (GCM) 10K type strain sequencing project: providing services to taxonomists for standard genome sequencing and annotation.</title>
        <authorList>
            <consortium name="The Broad Institute Genomics Platform"/>
            <consortium name="The Broad Institute Genome Sequencing Center for Infectious Disease"/>
            <person name="Wu L."/>
            <person name="Ma J."/>
        </authorList>
    </citation>
    <scope>NUCLEOTIDE SEQUENCE [LARGE SCALE GENOMIC DNA]</scope>
    <source>
        <strain evidence="7 8">JCM 9933</strain>
    </source>
</reference>
<accession>A0ABN1F3V0</accession>
<name>A0ABN1F3V0_9PROT</name>
<dbReference type="HAMAP" id="MF_00651">
    <property type="entry name" value="Nuclease_YqgF"/>
    <property type="match status" value="1"/>
</dbReference>
<feature type="domain" description="YqgF/RNase H-like" evidence="6">
    <location>
        <begin position="28"/>
        <end position="128"/>
    </location>
</feature>
<evidence type="ECO:0000256" key="4">
    <source>
        <dbReference type="ARBA" id="ARBA00022801"/>
    </source>
</evidence>
<evidence type="ECO:0000259" key="6">
    <source>
        <dbReference type="SMART" id="SM00732"/>
    </source>
</evidence>
<dbReference type="NCBIfam" id="TIGR00250">
    <property type="entry name" value="RNAse_H_YqgF"/>
    <property type="match status" value="1"/>
</dbReference>
<evidence type="ECO:0000256" key="3">
    <source>
        <dbReference type="ARBA" id="ARBA00022722"/>
    </source>
</evidence>
<dbReference type="InterPro" id="IPR005227">
    <property type="entry name" value="YqgF"/>
</dbReference>
<dbReference type="EMBL" id="BAAAFZ010000024">
    <property type="protein sequence ID" value="GAA0581708.1"/>
    <property type="molecule type" value="Genomic_DNA"/>
</dbReference>
<dbReference type="Proteomes" id="UP001501588">
    <property type="component" value="Unassembled WGS sequence"/>
</dbReference>
<keyword evidence="2 5" id="KW-0690">Ribosome biogenesis</keyword>
<comment type="subcellular location">
    <subcellularLocation>
        <location evidence="5">Cytoplasm</location>
    </subcellularLocation>
</comment>
<dbReference type="PANTHER" id="PTHR33317">
    <property type="entry name" value="POLYNUCLEOTIDYL TRANSFERASE, RIBONUCLEASE H-LIKE SUPERFAMILY PROTEIN"/>
    <property type="match status" value="1"/>
</dbReference>
<dbReference type="CDD" id="cd16964">
    <property type="entry name" value="YqgF"/>
    <property type="match status" value="1"/>
</dbReference>
<keyword evidence="1 5" id="KW-0963">Cytoplasm</keyword>
<evidence type="ECO:0000313" key="8">
    <source>
        <dbReference type="Proteomes" id="UP001501588"/>
    </source>
</evidence>
<comment type="similarity">
    <text evidence="5">Belongs to the YqgF HJR family.</text>
</comment>
<comment type="function">
    <text evidence="5">Could be a nuclease involved in processing of the 5'-end of pre-16S rRNA.</text>
</comment>
<proteinExistence type="inferred from homology"/>
<gene>
    <name evidence="7" type="primary">ruvX</name>
    <name evidence="7" type="ORF">GCM10009416_20210</name>
</gene>
<sequence length="177" mass="18430">MTDLSGAIPAAMPLFNLAEMRAALPRGQRLIGLDPGSKLIGVALSDPLLMLASPYGTLKRGKLRAAAEELRAIAAKEGAGGLVVGLPLSMDGSFGPAAHSARDWAKALSDEAGLPAAMWDERLSSAAVNRMLIGEADLSRAKRARVVDRAAAAWMLQAALDATRPRPVPFPDDAAPV</sequence>
<dbReference type="InterPro" id="IPR037027">
    <property type="entry name" value="YqgF/RNaseH-like_dom_sf"/>
</dbReference>
<dbReference type="SUPFAM" id="SSF53098">
    <property type="entry name" value="Ribonuclease H-like"/>
    <property type="match status" value="1"/>
</dbReference>
<evidence type="ECO:0000256" key="5">
    <source>
        <dbReference type="HAMAP-Rule" id="MF_00651"/>
    </source>
</evidence>
<dbReference type="Pfam" id="PF03652">
    <property type="entry name" value="RuvX"/>
    <property type="match status" value="1"/>
</dbReference>
<evidence type="ECO:0000256" key="2">
    <source>
        <dbReference type="ARBA" id="ARBA00022517"/>
    </source>
</evidence>